<feature type="domain" description="RNase H type-1" evidence="8">
    <location>
        <begin position="14"/>
        <end position="185"/>
    </location>
</feature>
<evidence type="ECO:0000259" key="8">
    <source>
        <dbReference type="PROSITE" id="PS50879"/>
    </source>
</evidence>
<dbReference type="HOGENOM" id="CLU_030894_4_3_1"/>
<dbReference type="GO" id="GO:0003676">
    <property type="term" value="F:nucleic acid binding"/>
    <property type="evidence" value="ECO:0007669"/>
    <property type="project" value="InterPro"/>
</dbReference>
<reference evidence="9 10" key="1">
    <citation type="journal article" date="2012" name="BMC Genomics">
        <title>Sequencing the genome of Marssonina brunnea reveals fungus-poplar co-evolution.</title>
        <authorList>
            <person name="Zhu S."/>
            <person name="Cao Y.-Z."/>
            <person name="Jiang C."/>
            <person name="Tan B.-Y."/>
            <person name="Wang Z."/>
            <person name="Feng S."/>
            <person name="Zhang L."/>
            <person name="Su X.-H."/>
            <person name="Brejova B."/>
            <person name="Vinar T."/>
            <person name="Xu M."/>
            <person name="Wang M.-X."/>
            <person name="Zhang S.-G."/>
            <person name="Huang M.-R."/>
            <person name="Wu R."/>
            <person name="Zhou Y."/>
        </authorList>
    </citation>
    <scope>NUCLEOTIDE SEQUENCE [LARGE SCALE GENOMIC DNA]</scope>
    <source>
        <strain evidence="9 10">MB_m1</strain>
    </source>
</reference>
<dbReference type="InterPro" id="IPR012337">
    <property type="entry name" value="RNaseH-like_sf"/>
</dbReference>
<dbReference type="Gene3D" id="3.30.420.10">
    <property type="entry name" value="Ribonuclease H-like superfamily/Ribonuclease H"/>
    <property type="match status" value="1"/>
</dbReference>
<evidence type="ECO:0000256" key="6">
    <source>
        <dbReference type="ARBA" id="ARBA00022759"/>
    </source>
</evidence>
<dbReference type="GO" id="GO:0004523">
    <property type="term" value="F:RNA-DNA hybrid ribonuclease activity"/>
    <property type="evidence" value="ECO:0007669"/>
    <property type="project" value="UniProtKB-EC"/>
</dbReference>
<dbReference type="EMBL" id="JH921446">
    <property type="protein sequence ID" value="EKD14370.1"/>
    <property type="molecule type" value="Genomic_DNA"/>
</dbReference>
<keyword evidence="6" id="KW-0255">Endonuclease</keyword>
<dbReference type="Pfam" id="PF00075">
    <property type="entry name" value="RNase_H"/>
    <property type="match status" value="1"/>
</dbReference>
<sequence length="185" mass="20682">MARTVDSLGATVPDPYPMKIYIDGVCRGQVPGNGSPSTIGGAAAVLTYGFGNDSPEICDHFLRSSNYHGAPPVTRKRAVITAVIIALLKALQKHYELGTDPYLNVEIYTDSRYVISCMTDWQYLWRSQNWITTARREVANRDLIEAAVELNDRLMEKGRVGYIWIPQSQNQIAVRACIEVMDRNS</sequence>
<dbReference type="InterPro" id="IPR002156">
    <property type="entry name" value="RNaseH_domain"/>
</dbReference>
<dbReference type="GO" id="GO:0043137">
    <property type="term" value="P:DNA replication, removal of RNA primer"/>
    <property type="evidence" value="ECO:0007669"/>
    <property type="project" value="TreeGrafter"/>
</dbReference>
<protein>
    <recommendedName>
        <fullName evidence="3">ribonuclease H</fullName>
        <ecNumber evidence="3">3.1.26.4</ecNumber>
    </recommendedName>
</protein>
<organism evidence="9 10">
    <name type="scientific">Marssonina brunnea f. sp. multigermtubi (strain MB_m1)</name>
    <name type="common">Marssonina leaf spot fungus</name>
    <dbReference type="NCBI Taxonomy" id="1072389"/>
    <lineage>
        <taxon>Eukaryota</taxon>
        <taxon>Fungi</taxon>
        <taxon>Dikarya</taxon>
        <taxon>Ascomycota</taxon>
        <taxon>Pezizomycotina</taxon>
        <taxon>Leotiomycetes</taxon>
        <taxon>Helotiales</taxon>
        <taxon>Drepanopezizaceae</taxon>
        <taxon>Drepanopeziza</taxon>
    </lineage>
</organism>
<proteinExistence type="inferred from homology"/>
<comment type="similarity">
    <text evidence="2">Belongs to the RNase H family.</text>
</comment>
<dbReference type="PANTHER" id="PTHR10642">
    <property type="entry name" value="RIBONUCLEASE H1"/>
    <property type="match status" value="1"/>
</dbReference>
<evidence type="ECO:0000256" key="3">
    <source>
        <dbReference type="ARBA" id="ARBA00012180"/>
    </source>
</evidence>
<dbReference type="InParanoid" id="K1WAQ7"/>
<dbReference type="SUPFAM" id="SSF53098">
    <property type="entry name" value="Ribonuclease H-like"/>
    <property type="match status" value="1"/>
</dbReference>
<gene>
    <name evidence="9" type="ORF">MBM_07600</name>
</gene>
<dbReference type="AlphaFoldDB" id="K1WAQ7"/>
<accession>K1WAQ7</accession>
<keyword evidence="10" id="KW-1185">Reference proteome</keyword>
<evidence type="ECO:0000256" key="1">
    <source>
        <dbReference type="ARBA" id="ARBA00000077"/>
    </source>
</evidence>
<evidence type="ECO:0000313" key="10">
    <source>
        <dbReference type="Proteomes" id="UP000006753"/>
    </source>
</evidence>
<evidence type="ECO:0000256" key="7">
    <source>
        <dbReference type="ARBA" id="ARBA00022801"/>
    </source>
</evidence>
<keyword evidence="4" id="KW-0540">Nuclease</keyword>
<evidence type="ECO:0000256" key="4">
    <source>
        <dbReference type="ARBA" id="ARBA00022722"/>
    </source>
</evidence>
<dbReference type="GeneID" id="18763535"/>
<dbReference type="PROSITE" id="PS50879">
    <property type="entry name" value="RNASE_H_1"/>
    <property type="match status" value="1"/>
</dbReference>
<evidence type="ECO:0000256" key="2">
    <source>
        <dbReference type="ARBA" id="ARBA00005300"/>
    </source>
</evidence>
<dbReference type="eggNOG" id="KOG3752">
    <property type="taxonomic scope" value="Eukaryota"/>
</dbReference>
<evidence type="ECO:0000313" key="9">
    <source>
        <dbReference type="EMBL" id="EKD14370.1"/>
    </source>
</evidence>
<keyword evidence="5" id="KW-0479">Metal-binding</keyword>
<dbReference type="RefSeq" id="XP_007295489.1">
    <property type="nucleotide sequence ID" value="XM_007295427.1"/>
</dbReference>
<keyword evidence="7" id="KW-0378">Hydrolase</keyword>
<evidence type="ECO:0000256" key="5">
    <source>
        <dbReference type="ARBA" id="ARBA00022723"/>
    </source>
</evidence>
<dbReference type="GO" id="GO:0046872">
    <property type="term" value="F:metal ion binding"/>
    <property type="evidence" value="ECO:0007669"/>
    <property type="project" value="UniProtKB-KW"/>
</dbReference>
<dbReference type="PANTHER" id="PTHR10642:SF26">
    <property type="entry name" value="RIBONUCLEASE H1"/>
    <property type="match status" value="1"/>
</dbReference>
<comment type="catalytic activity">
    <reaction evidence="1">
        <text>Endonucleolytic cleavage to 5'-phosphomonoester.</text>
        <dbReference type="EC" id="3.1.26.4"/>
    </reaction>
</comment>
<dbReference type="OrthoDB" id="245563at2759"/>
<name>K1WAQ7_MARBU</name>
<dbReference type="Proteomes" id="UP000006753">
    <property type="component" value="Unassembled WGS sequence"/>
</dbReference>
<dbReference type="EC" id="3.1.26.4" evidence="3"/>
<dbReference type="InterPro" id="IPR036397">
    <property type="entry name" value="RNaseH_sf"/>
</dbReference>
<dbReference type="InterPro" id="IPR050092">
    <property type="entry name" value="RNase_H"/>
</dbReference>
<dbReference type="KEGG" id="mbe:MBM_07600"/>
<dbReference type="STRING" id="1072389.K1WAQ7"/>